<dbReference type="Gene3D" id="3.30.720.210">
    <property type="match status" value="1"/>
</dbReference>
<dbReference type="CDD" id="cd19501">
    <property type="entry name" value="RecA-like_FtsH"/>
    <property type="match status" value="1"/>
</dbReference>
<keyword evidence="13 15" id="KW-0472">Membrane</keyword>
<feature type="region of interest" description="Disordered" evidence="17">
    <location>
        <begin position="1"/>
        <end position="23"/>
    </location>
</feature>
<dbReference type="InterPro" id="IPR005936">
    <property type="entry name" value="FtsH"/>
</dbReference>
<dbReference type="Pfam" id="PF17862">
    <property type="entry name" value="AAA_lid_3"/>
    <property type="match status" value="1"/>
</dbReference>
<dbReference type="EMBL" id="JALBWM010000047">
    <property type="protein sequence ID" value="MCO1335036.1"/>
    <property type="molecule type" value="Genomic_DNA"/>
</dbReference>
<dbReference type="Gene3D" id="1.20.58.760">
    <property type="entry name" value="Peptidase M41"/>
    <property type="match status" value="1"/>
</dbReference>
<dbReference type="Pfam" id="PF00004">
    <property type="entry name" value="AAA"/>
    <property type="match status" value="1"/>
</dbReference>
<dbReference type="GO" id="GO:0005524">
    <property type="term" value="F:ATP binding"/>
    <property type="evidence" value="ECO:0007669"/>
    <property type="project" value="UniProtKB-UniRule"/>
</dbReference>
<sequence length="658" mass="72042">MADEQDQEQKLPQEEPLSPLPGKPLQKGPLSWLQYFLWVSLLVVTVQYCTNGQLPGKPTELAYSSFKQEVAAGKVASVVIEGDRVTGTFRAELGQLGEGKATANKESKKTPPERFTTILPSVQDPELLPLLEKQKVEILAESPGGGFLQRMLILLLPWILIIGLLVWMGRRMQEKMASGAAGSPFGFARSPAKRFERSESQVTFDDVAGLANAKKDLQEVAGYLKNPGHYRKLGAKIPRGILLMGPPGTGKTLMAKALAGESEAPFFSISGSEFIEMFVGVGASRVRDMFSEAKKDAPSIIFIDEIDSVGRARGAGVGGGHDEREQTLNQILGEMDGFDPQEAVVVVAATNRPDVLDAALMRPGRFDRKITLDLPDKAARREILEIHSRDVPLHGKVDLQRLAALTAGFAGADLENLINEAALLAGREDRSAVDMDCLLRARDKVVLGSEREMVIGEEDREIIAYHEAGHALVATLLPHADPLEKATIIPRGQSLGATEQIPIEEHHSMQVSYLRDRIGVMLGGRVAERVVFKEVSTGAEADLKQATGLARHMVTHWGMSEKLGPVAFRRGEEHIFLGREMAQQKDFSEHTSEIIDDEIIALISGIEKKVEKLLTKNRKKLDVLARALLEKETLEALQINEILLHADTRGDDATAIED</sequence>
<evidence type="ECO:0000256" key="11">
    <source>
        <dbReference type="ARBA" id="ARBA00022989"/>
    </source>
</evidence>
<dbReference type="InterPro" id="IPR000642">
    <property type="entry name" value="Peptidase_M41"/>
</dbReference>
<comment type="caution">
    <text evidence="15">Lacks conserved residue(s) required for the propagation of feature annotation.</text>
</comment>
<keyword evidence="11 15" id="KW-1133">Transmembrane helix</keyword>
<dbReference type="SUPFAM" id="SSF140990">
    <property type="entry name" value="FtsH protease domain-like"/>
    <property type="match status" value="1"/>
</dbReference>
<feature type="binding site" evidence="15">
    <location>
        <begin position="245"/>
        <end position="252"/>
    </location>
    <ligand>
        <name>ATP</name>
        <dbReference type="ChEBI" id="CHEBI:30616"/>
    </ligand>
</feature>
<evidence type="ECO:0000313" key="20">
    <source>
        <dbReference type="Proteomes" id="UP001139028"/>
    </source>
</evidence>
<name>A0A9X2ENN9_9GAMM</name>
<dbReference type="EC" id="3.4.24.-" evidence="15"/>
<comment type="caution">
    <text evidence="19">The sequence shown here is derived from an EMBL/GenBank/DDBJ whole genome shotgun (WGS) entry which is preliminary data.</text>
</comment>
<dbReference type="FunFam" id="1.10.8.60:FF:000001">
    <property type="entry name" value="ATP-dependent zinc metalloprotease FtsH"/>
    <property type="match status" value="1"/>
</dbReference>
<protein>
    <recommendedName>
        <fullName evidence="15">ATP-dependent zinc metalloprotease FtsH</fullName>
        <ecNumber evidence="15">3.4.24.-</ecNumber>
    </recommendedName>
</protein>
<evidence type="ECO:0000256" key="17">
    <source>
        <dbReference type="SAM" id="MobiDB-lite"/>
    </source>
</evidence>
<evidence type="ECO:0000256" key="14">
    <source>
        <dbReference type="ARBA" id="ARBA00061570"/>
    </source>
</evidence>
<keyword evidence="3 15" id="KW-1003">Cell membrane</keyword>
<dbReference type="GO" id="GO:0008270">
    <property type="term" value="F:zinc ion binding"/>
    <property type="evidence" value="ECO:0007669"/>
    <property type="project" value="UniProtKB-UniRule"/>
</dbReference>
<feature type="active site" evidence="15">
    <location>
        <position position="467"/>
    </location>
</feature>
<keyword evidence="12 15" id="KW-0482">Metalloprotease</keyword>
<comment type="subcellular location">
    <subcellularLocation>
        <location evidence="15">Cell membrane</location>
        <topology evidence="15">Multi-pass membrane protein</topology>
        <orientation evidence="15">Cytoplasmic side</orientation>
    </subcellularLocation>
    <subcellularLocation>
        <location evidence="1">Membrane</location>
    </subcellularLocation>
</comment>
<dbReference type="GO" id="GO:0030163">
    <property type="term" value="P:protein catabolic process"/>
    <property type="evidence" value="ECO:0007669"/>
    <property type="project" value="UniProtKB-UniRule"/>
</dbReference>
<keyword evidence="10 15" id="KW-0067">ATP-binding</keyword>
<dbReference type="Gene3D" id="1.10.8.60">
    <property type="match status" value="1"/>
</dbReference>
<dbReference type="InterPro" id="IPR011546">
    <property type="entry name" value="Pept_M41_FtsH_extracell"/>
</dbReference>
<dbReference type="InterPro" id="IPR027417">
    <property type="entry name" value="P-loop_NTPase"/>
</dbReference>
<evidence type="ECO:0000256" key="1">
    <source>
        <dbReference type="ARBA" id="ARBA00004370"/>
    </source>
</evidence>
<dbReference type="InterPro" id="IPR037219">
    <property type="entry name" value="Peptidase_M41-like"/>
</dbReference>
<keyword evidence="8 15" id="KW-0378">Hydrolase</keyword>
<dbReference type="PROSITE" id="PS00674">
    <property type="entry name" value="AAA"/>
    <property type="match status" value="1"/>
</dbReference>
<evidence type="ECO:0000256" key="10">
    <source>
        <dbReference type="ARBA" id="ARBA00022840"/>
    </source>
</evidence>
<dbReference type="GO" id="GO:0005886">
    <property type="term" value="C:plasma membrane"/>
    <property type="evidence" value="ECO:0007669"/>
    <property type="project" value="UniProtKB-SubCell"/>
</dbReference>
<evidence type="ECO:0000256" key="16">
    <source>
        <dbReference type="RuleBase" id="RU003651"/>
    </source>
</evidence>
<keyword evidence="7 15" id="KW-0547">Nucleotide-binding</keyword>
<dbReference type="GO" id="GO:0004222">
    <property type="term" value="F:metalloendopeptidase activity"/>
    <property type="evidence" value="ECO:0007669"/>
    <property type="project" value="InterPro"/>
</dbReference>
<keyword evidence="4 15" id="KW-0645">Protease</keyword>
<dbReference type="GO" id="GO:0006508">
    <property type="term" value="P:proteolysis"/>
    <property type="evidence" value="ECO:0007669"/>
    <property type="project" value="UniProtKB-KW"/>
</dbReference>
<dbReference type="InterPro" id="IPR003959">
    <property type="entry name" value="ATPase_AAA_core"/>
</dbReference>
<dbReference type="InterPro" id="IPR003593">
    <property type="entry name" value="AAA+_ATPase"/>
</dbReference>
<dbReference type="Gene3D" id="3.40.50.300">
    <property type="entry name" value="P-loop containing nucleotide triphosphate hydrolases"/>
    <property type="match status" value="1"/>
</dbReference>
<dbReference type="Proteomes" id="UP001139028">
    <property type="component" value="Unassembled WGS sequence"/>
</dbReference>
<accession>A0A9X2ENN9</accession>
<dbReference type="FunFam" id="3.40.50.300:FF:000001">
    <property type="entry name" value="ATP-dependent zinc metalloprotease FtsH"/>
    <property type="match status" value="1"/>
</dbReference>
<evidence type="ECO:0000256" key="12">
    <source>
        <dbReference type="ARBA" id="ARBA00023049"/>
    </source>
</evidence>
<evidence type="ECO:0000256" key="13">
    <source>
        <dbReference type="ARBA" id="ARBA00023136"/>
    </source>
</evidence>
<dbReference type="SMART" id="SM00382">
    <property type="entry name" value="AAA"/>
    <property type="match status" value="1"/>
</dbReference>
<evidence type="ECO:0000256" key="5">
    <source>
        <dbReference type="ARBA" id="ARBA00022692"/>
    </source>
</evidence>
<dbReference type="GO" id="GO:0016887">
    <property type="term" value="F:ATP hydrolysis activity"/>
    <property type="evidence" value="ECO:0007669"/>
    <property type="project" value="UniProtKB-UniRule"/>
</dbReference>
<dbReference type="Pfam" id="PF06480">
    <property type="entry name" value="FtsH_ext"/>
    <property type="match status" value="1"/>
</dbReference>
<comment type="subunit">
    <text evidence="15">Homohexamer.</text>
</comment>
<comment type="similarity">
    <text evidence="2 15">In the C-terminal section; belongs to the peptidase M41 family.</text>
</comment>
<comment type="cofactor">
    <cofactor evidence="15">
        <name>Zn(2+)</name>
        <dbReference type="ChEBI" id="CHEBI:29105"/>
    </cofactor>
    <text evidence="15">Binds 1 zinc ion per subunit.</text>
</comment>
<evidence type="ECO:0000256" key="2">
    <source>
        <dbReference type="ARBA" id="ARBA00010044"/>
    </source>
</evidence>
<evidence type="ECO:0000256" key="8">
    <source>
        <dbReference type="ARBA" id="ARBA00022801"/>
    </source>
</evidence>
<dbReference type="HAMAP" id="MF_01458">
    <property type="entry name" value="FtsH"/>
    <property type="match status" value="1"/>
</dbReference>
<dbReference type="SUPFAM" id="SSF52540">
    <property type="entry name" value="P-loop containing nucleoside triphosphate hydrolases"/>
    <property type="match status" value="1"/>
</dbReference>
<comment type="similarity">
    <text evidence="16">Belongs to the AAA ATPase family.</text>
</comment>
<dbReference type="PANTHER" id="PTHR23076:SF97">
    <property type="entry name" value="ATP-DEPENDENT ZINC METALLOPROTEASE YME1L1"/>
    <property type="match status" value="1"/>
</dbReference>
<dbReference type="InterPro" id="IPR041569">
    <property type="entry name" value="AAA_lid_3"/>
</dbReference>
<keyword evidence="20" id="KW-1185">Reference proteome</keyword>
<organism evidence="19 20">
    <name type="scientific">Microbulbifer okhotskensis</name>
    <dbReference type="NCBI Taxonomy" id="2926617"/>
    <lineage>
        <taxon>Bacteria</taxon>
        <taxon>Pseudomonadati</taxon>
        <taxon>Pseudomonadota</taxon>
        <taxon>Gammaproteobacteria</taxon>
        <taxon>Cellvibrionales</taxon>
        <taxon>Microbulbiferaceae</taxon>
        <taxon>Microbulbifer</taxon>
    </lineage>
</organism>
<feature type="transmembrane region" description="Helical" evidence="15">
    <location>
        <begin position="151"/>
        <end position="169"/>
    </location>
</feature>
<dbReference type="Pfam" id="PF01434">
    <property type="entry name" value="Peptidase_M41"/>
    <property type="match status" value="1"/>
</dbReference>
<dbReference type="NCBIfam" id="TIGR01241">
    <property type="entry name" value="FtsH_fam"/>
    <property type="match status" value="1"/>
</dbReference>
<dbReference type="RefSeq" id="WP_252467217.1">
    <property type="nucleotide sequence ID" value="NZ_JALBWM010000047.1"/>
</dbReference>
<keyword evidence="6 15" id="KW-0479">Metal-binding</keyword>
<evidence type="ECO:0000256" key="6">
    <source>
        <dbReference type="ARBA" id="ARBA00022723"/>
    </source>
</evidence>
<keyword evidence="5 15" id="KW-0812">Transmembrane</keyword>
<comment type="similarity">
    <text evidence="14 15">In the central section; belongs to the AAA ATPase family.</text>
</comment>
<gene>
    <name evidence="15 19" type="primary">ftsH</name>
    <name evidence="19" type="ORF">MO867_11895</name>
</gene>
<feature type="binding site" evidence="15">
    <location>
        <position position="542"/>
    </location>
    <ligand>
        <name>Zn(2+)</name>
        <dbReference type="ChEBI" id="CHEBI:29105"/>
        <note>catalytic</note>
    </ligand>
</feature>
<dbReference type="FunFam" id="1.20.58.760:FF:000001">
    <property type="entry name" value="ATP-dependent zinc metalloprotease FtsH"/>
    <property type="match status" value="1"/>
</dbReference>
<dbReference type="PANTHER" id="PTHR23076">
    <property type="entry name" value="METALLOPROTEASE M41 FTSH"/>
    <property type="match status" value="1"/>
</dbReference>
<evidence type="ECO:0000313" key="19">
    <source>
        <dbReference type="EMBL" id="MCO1335036.1"/>
    </source>
</evidence>
<dbReference type="AlphaFoldDB" id="A0A9X2ENN9"/>
<feature type="binding site" evidence="15">
    <location>
        <position position="466"/>
    </location>
    <ligand>
        <name>Zn(2+)</name>
        <dbReference type="ChEBI" id="CHEBI:29105"/>
        <note>catalytic</note>
    </ligand>
</feature>
<feature type="domain" description="AAA+ ATPase" evidence="18">
    <location>
        <begin position="237"/>
        <end position="376"/>
    </location>
</feature>
<dbReference type="GO" id="GO:0004176">
    <property type="term" value="F:ATP-dependent peptidase activity"/>
    <property type="evidence" value="ECO:0007669"/>
    <property type="project" value="InterPro"/>
</dbReference>
<evidence type="ECO:0000256" key="9">
    <source>
        <dbReference type="ARBA" id="ARBA00022833"/>
    </source>
</evidence>
<evidence type="ECO:0000256" key="15">
    <source>
        <dbReference type="HAMAP-Rule" id="MF_01458"/>
    </source>
</evidence>
<keyword evidence="9 15" id="KW-0862">Zinc</keyword>
<evidence type="ECO:0000256" key="7">
    <source>
        <dbReference type="ARBA" id="ARBA00022741"/>
    </source>
</evidence>
<reference evidence="19" key="1">
    <citation type="journal article" date="2022" name="Arch. Microbiol.">
        <title>Microbulbifer okhotskensis sp. nov., isolated from a deep bottom sediment of the Okhotsk Sea.</title>
        <authorList>
            <person name="Romanenko L."/>
            <person name="Kurilenko V."/>
            <person name="Otstavnykh N."/>
            <person name="Velansky P."/>
            <person name="Isaeva M."/>
            <person name="Mikhailov V."/>
        </authorList>
    </citation>
    <scope>NUCLEOTIDE SEQUENCE</scope>
    <source>
        <strain evidence="19">OS29</strain>
    </source>
</reference>
<feature type="binding site" evidence="15">
    <location>
        <position position="470"/>
    </location>
    <ligand>
        <name>Zn(2+)</name>
        <dbReference type="ChEBI" id="CHEBI:29105"/>
        <note>catalytic</note>
    </ligand>
</feature>
<evidence type="ECO:0000256" key="3">
    <source>
        <dbReference type="ARBA" id="ARBA00022475"/>
    </source>
</evidence>
<comment type="function">
    <text evidence="15">Acts as a processive, ATP-dependent zinc metallopeptidase for both cytoplasmic and membrane proteins. Plays a role in the quality control of integral membrane proteins.</text>
</comment>
<evidence type="ECO:0000256" key="4">
    <source>
        <dbReference type="ARBA" id="ARBA00022670"/>
    </source>
</evidence>
<proteinExistence type="inferred from homology"/>
<dbReference type="InterPro" id="IPR003960">
    <property type="entry name" value="ATPase_AAA_CS"/>
</dbReference>
<evidence type="ECO:0000259" key="18">
    <source>
        <dbReference type="SMART" id="SM00382"/>
    </source>
</evidence>